<reference evidence="1" key="1">
    <citation type="submission" date="2022-09" db="EMBL/GenBank/DDBJ databases">
        <title>Fusarium specimens isolated from Avocado Roots.</title>
        <authorList>
            <person name="Stajich J."/>
            <person name="Roper C."/>
            <person name="Heimlech-Rivalta G."/>
        </authorList>
    </citation>
    <scope>NUCLEOTIDE SEQUENCE</scope>
    <source>
        <strain evidence="1">A02</strain>
    </source>
</reference>
<dbReference type="EMBL" id="JAOQAV010000043">
    <property type="protein sequence ID" value="KAJ4181047.1"/>
    <property type="molecule type" value="Genomic_DNA"/>
</dbReference>
<dbReference type="AlphaFoldDB" id="A0A9W8QXL2"/>
<gene>
    <name evidence="1" type="ORF">NW755_011342</name>
</gene>
<name>A0A9W8QXL2_9HYPO</name>
<comment type="caution">
    <text evidence="1">The sequence shown here is derived from an EMBL/GenBank/DDBJ whole genome shotgun (WGS) entry which is preliminary data.</text>
</comment>
<organism evidence="1 2">
    <name type="scientific">Fusarium falciforme</name>
    <dbReference type="NCBI Taxonomy" id="195108"/>
    <lineage>
        <taxon>Eukaryota</taxon>
        <taxon>Fungi</taxon>
        <taxon>Dikarya</taxon>
        <taxon>Ascomycota</taxon>
        <taxon>Pezizomycotina</taxon>
        <taxon>Sordariomycetes</taxon>
        <taxon>Hypocreomycetidae</taxon>
        <taxon>Hypocreales</taxon>
        <taxon>Nectriaceae</taxon>
        <taxon>Fusarium</taxon>
        <taxon>Fusarium solani species complex</taxon>
    </lineage>
</organism>
<accession>A0A9W8QXL2</accession>
<protein>
    <submittedName>
        <fullName evidence="1">Uncharacterized protein</fullName>
    </submittedName>
</protein>
<keyword evidence="2" id="KW-1185">Reference proteome</keyword>
<sequence length="104" mass="11479">MRFMNHGLVGVTLKAMGYLVMVIKNYSESECSEIEGSQDIDNDCYAVSTGSRGLSYKFMGAEDIKLLPEKYGIDMVEFFKNIRECSTLGDDLGVGSLTLCGRNT</sequence>
<evidence type="ECO:0000313" key="1">
    <source>
        <dbReference type="EMBL" id="KAJ4181047.1"/>
    </source>
</evidence>
<dbReference type="Proteomes" id="UP001152087">
    <property type="component" value="Unassembled WGS sequence"/>
</dbReference>
<evidence type="ECO:0000313" key="2">
    <source>
        <dbReference type="Proteomes" id="UP001152087"/>
    </source>
</evidence>
<proteinExistence type="predicted"/>